<reference evidence="1 2" key="1">
    <citation type="journal article" date="2012" name="J. Bacteriol.">
        <title>Genome Sequence of the Protease-Producing Bacterium Rheinheimera nanhaiensis E407-8T, Isolated from Deep-Sea Sediment of the South China Sea.</title>
        <authorList>
            <person name="Zhang X.-Y."/>
            <person name="Zhang Y.-J."/>
            <person name="Qin Q.-L."/>
            <person name="Xie B.-B."/>
            <person name="Chen X.-L."/>
            <person name="Zhou B.-C."/>
            <person name="Zhang Y.-Z."/>
        </authorList>
    </citation>
    <scope>NUCLEOTIDE SEQUENCE [LARGE SCALE GENOMIC DNA]</scope>
    <source>
        <strain evidence="1 2">E407-8</strain>
    </source>
</reference>
<gene>
    <name evidence="1" type="ORF">RNAN_1760</name>
</gene>
<dbReference type="Proteomes" id="UP000004374">
    <property type="component" value="Unassembled WGS sequence"/>
</dbReference>
<dbReference type="EMBL" id="BAFK01000008">
    <property type="protein sequence ID" value="GAB58772.1"/>
    <property type="molecule type" value="Genomic_DNA"/>
</dbReference>
<comment type="caution">
    <text evidence="1">The sequence shown here is derived from an EMBL/GenBank/DDBJ whole genome shotgun (WGS) entry which is preliminary data.</text>
</comment>
<evidence type="ECO:0000313" key="1">
    <source>
        <dbReference type="EMBL" id="GAB58772.1"/>
    </source>
</evidence>
<accession>I1DXJ4</accession>
<dbReference type="STRING" id="562729.RNAN_1760"/>
<name>I1DXJ4_9GAMM</name>
<proteinExistence type="predicted"/>
<keyword evidence="2" id="KW-1185">Reference proteome</keyword>
<protein>
    <submittedName>
        <fullName evidence="1">Uncharacterized protein</fullName>
    </submittedName>
</protein>
<organism evidence="1 2">
    <name type="scientific">Rheinheimera nanhaiensis E407-8</name>
    <dbReference type="NCBI Taxonomy" id="562729"/>
    <lineage>
        <taxon>Bacteria</taxon>
        <taxon>Pseudomonadati</taxon>
        <taxon>Pseudomonadota</taxon>
        <taxon>Gammaproteobacteria</taxon>
        <taxon>Chromatiales</taxon>
        <taxon>Chromatiaceae</taxon>
        <taxon>Rheinheimera</taxon>
    </lineage>
</organism>
<evidence type="ECO:0000313" key="2">
    <source>
        <dbReference type="Proteomes" id="UP000004374"/>
    </source>
</evidence>
<dbReference type="AlphaFoldDB" id="I1DXJ4"/>
<sequence length="43" mass="4754">MAAASSQNTIARQWQLLKLIPTRPPGSEAKLLTQQYLAVTTKQ</sequence>